<evidence type="ECO:0000313" key="1">
    <source>
        <dbReference type="EMBL" id="KZP06167.1"/>
    </source>
</evidence>
<dbReference type="Proteomes" id="UP000076532">
    <property type="component" value="Unassembled WGS sequence"/>
</dbReference>
<evidence type="ECO:0000313" key="2">
    <source>
        <dbReference type="Proteomes" id="UP000076532"/>
    </source>
</evidence>
<sequence>MLEKAPTESPPPFTLLAVQMEGYSATDLYNLVTRAMHQAAMRSTTPKHVDADAAVRTLCQTWVWQTTQDIRRRSTCKIERVNRAKSEQVDGIGSSRMA</sequence>
<accession>A0A167WJH0</accession>
<dbReference type="EMBL" id="KV417801">
    <property type="protein sequence ID" value="KZP06167.1"/>
    <property type="molecule type" value="Genomic_DNA"/>
</dbReference>
<gene>
    <name evidence="1" type="ORF">FIBSPDRAFT_329734</name>
</gene>
<organism evidence="1 2">
    <name type="scientific">Athelia psychrophila</name>
    <dbReference type="NCBI Taxonomy" id="1759441"/>
    <lineage>
        <taxon>Eukaryota</taxon>
        <taxon>Fungi</taxon>
        <taxon>Dikarya</taxon>
        <taxon>Basidiomycota</taxon>
        <taxon>Agaricomycotina</taxon>
        <taxon>Agaricomycetes</taxon>
        <taxon>Agaricomycetidae</taxon>
        <taxon>Atheliales</taxon>
        <taxon>Atheliaceae</taxon>
        <taxon>Athelia</taxon>
    </lineage>
</organism>
<keyword evidence="2" id="KW-1185">Reference proteome</keyword>
<dbReference type="AlphaFoldDB" id="A0A167WJH0"/>
<reference evidence="1 2" key="1">
    <citation type="journal article" date="2016" name="Mol. Biol. Evol.">
        <title>Comparative Genomics of Early-Diverging Mushroom-Forming Fungi Provides Insights into the Origins of Lignocellulose Decay Capabilities.</title>
        <authorList>
            <person name="Nagy L.G."/>
            <person name="Riley R."/>
            <person name="Tritt A."/>
            <person name="Adam C."/>
            <person name="Daum C."/>
            <person name="Floudas D."/>
            <person name="Sun H."/>
            <person name="Yadav J.S."/>
            <person name="Pangilinan J."/>
            <person name="Larsson K.H."/>
            <person name="Matsuura K."/>
            <person name="Barry K."/>
            <person name="Labutti K."/>
            <person name="Kuo R."/>
            <person name="Ohm R.A."/>
            <person name="Bhattacharya S.S."/>
            <person name="Shirouzu T."/>
            <person name="Yoshinaga Y."/>
            <person name="Martin F.M."/>
            <person name="Grigoriev I.V."/>
            <person name="Hibbett D.S."/>
        </authorList>
    </citation>
    <scope>NUCLEOTIDE SEQUENCE [LARGE SCALE GENOMIC DNA]</scope>
    <source>
        <strain evidence="1 2">CBS 109695</strain>
    </source>
</reference>
<proteinExistence type="predicted"/>
<name>A0A167WJH0_9AGAM</name>
<protein>
    <submittedName>
        <fullName evidence="1">Uncharacterized protein</fullName>
    </submittedName>
</protein>
<dbReference type="Gene3D" id="1.10.8.60">
    <property type="match status" value="1"/>
</dbReference>